<dbReference type="SUPFAM" id="SSF56784">
    <property type="entry name" value="HAD-like"/>
    <property type="match status" value="1"/>
</dbReference>
<evidence type="ECO:0000256" key="3">
    <source>
        <dbReference type="ARBA" id="ARBA00022723"/>
    </source>
</evidence>
<dbReference type="Gene3D" id="1.10.150.240">
    <property type="entry name" value="Putative phosphatase, domain 2"/>
    <property type="match status" value="1"/>
</dbReference>
<evidence type="ECO:0000313" key="6">
    <source>
        <dbReference type="EMBL" id="MEQ2545820.1"/>
    </source>
</evidence>
<keyword evidence="5" id="KW-0119">Carbohydrate metabolism</keyword>
<reference evidence="6 7" key="1">
    <citation type="submission" date="2024-03" db="EMBL/GenBank/DDBJ databases">
        <title>Human intestinal bacterial collection.</title>
        <authorList>
            <person name="Pauvert C."/>
            <person name="Hitch T.C.A."/>
            <person name="Clavel T."/>
        </authorList>
    </citation>
    <scope>NUCLEOTIDE SEQUENCE [LARGE SCALE GENOMIC DNA]</scope>
    <source>
        <strain evidence="6 7">CLA-KB-H122</strain>
    </source>
</reference>
<dbReference type="Proteomes" id="UP001460202">
    <property type="component" value="Unassembled WGS sequence"/>
</dbReference>
<evidence type="ECO:0000256" key="5">
    <source>
        <dbReference type="ARBA" id="ARBA00023277"/>
    </source>
</evidence>
<dbReference type="SFLD" id="SFLDS00003">
    <property type="entry name" value="Haloacid_Dehalogenase"/>
    <property type="match status" value="1"/>
</dbReference>
<dbReference type="Gene3D" id="3.40.50.1000">
    <property type="entry name" value="HAD superfamily/HAD-like"/>
    <property type="match status" value="1"/>
</dbReference>
<comment type="caution">
    <text evidence="6">The sequence shown here is derived from an EMBL/GenBank/DDBJ whole genome shotgun (WGS) entry which is preliminary data.</text>
</comment>
<dbReference type="PANTHER" id="PTHR46193">
    <property type="entry name" value="6-PHOSPHOGLUCONATE PHOSPHATASE"/>
    <property type="match status" value="1"/>
</dbReference>
<evidence type="ECO:0000256" key="1">
    <source>
        <dbReference type="ARBA" id="ARBA00001946"/>
    </source>
</evidence>
<dbReference type="InterPro" id="IPR006439">
    <property type="entry name" value="HAD-SF_hydro_IA"/>
</dbReference>
<keyword evidence="4" id="KW-0460">Magnesium</keyword>
<evidence type="ECO:0000313" key="7">
    <source>
        <dbReference type="Proteomes" id="UP001460202"/>
    </source>
</evidence>
<keyword evidence="7" id="KW-1185">Reference proteome</keyword>
<evidence type="ECO:0000256" key="4">
    <source>
        <dbReference type="ARBA" id="ARBA00022842"/>
    </source>
</evidence>
<dbReference type="InterPro" id="IPR023214">
    <property type="entry name" value="HAD_sf"/>
</dbReference>
<proteinExistence type="inferred from homology"/>
<dbReference type="NCBIfam" id="TIGR01509">
    <property type="entry name" value="HAD-SF-IA-v3"/>
    <property type="match status" value="1"/>
</dbReference>
<comment type="cofactor">
    <cofactor evidence="1">
        <name>Mg(2+)</name>
        <dbReference type="ChEBI" id="CHEBI:18420"/>
    </cofactor>
</comment>
<name>A0ABV1GZJ3_9BACT</name>
<dbReference type="CDD" id="cd07505">
    <property type="entry name" value="HAD_BPGM-like"/>
    <property type="match status" value="1"/>
</dbReference>
<accession>A0ABV1GZJ3</accession>
<dbReference type="RefSeq" id="WP_276714243.1">
    <property type="nucleotide sequence ID" value="NZ_JBBMFL010000017.1"/>
</dbReference>
<organism evidence="6 7">
    <name type="scientific">Alistipes intestinihominis</name>
    <dbReference type="NCBI Taxonomy" id="3133172"/>
    <lineage>
        <taxon>Bacteria</taxon>
        <taxon>Pseudomonadati</taxon>
        <taxon>Bacteroidota</taxon>
        <taxon>Bacteroidia</taxon>
        <taxon>Bacteroidales</taxon>
        <taxon>Rikenellaceae</taxon>
        <taxon>Alistipes</taxon>
    </lineage>
</organism>
<dbReference type="InterPro" id="IPR051600">
    <property type="entry name" value="Beta-PGM-like"/>
</dbReference>
<dbReference type="SFLD" id="SFLDG01129">
    <property type="entry name" value="C1.5:_HAD__Beta-PGM__Phosphata"/>
    <property type="match status" value="1"/>
</dbReference>
<dbReference type="InterPro" id="IPR041492">
    <property type="entry name" value="HAD_2"/>
</dbReference>
<sequence>MENSEIRLILLDFDGTLADTRRANTLAYVAALGEAGYKLTEEEYAAHYFGMRCDEFLTRLGIADAAERERIRLRKIALYPSFFDTVRLNVPLWEFCRQFRADGGRVWVVSTGSRENIDNVIAHLGIGGGLDGILSGADVEHAKPAPDCFLEAMRREGCTPRETLIFEDSPIGIEAARRSGASYFTVKLS</sequence>
<keyword evidence="3" id="KW-0479">Metal-binding</keyword>
<evidence type="ECO:0000256" key="2">
    <source>
        <dbReference type="ARBA" id="ARBA00006171"/>
    </source>
</evidence>
<comment type="similarity">
    <text evidence="2">Belongs to the HAD-like hydrolase superfamily. CbbY/CbbZ/Gph/YieH family.</text>
</comment>
<dbReference type="InterPro" id="IPR023198">
    <property type="entry name" value="PGP-like_dom2"/>
</dbReference>
<protein>
    <submittedName>
        <fullName evidence="6">HAD family phosphatase</fullName>
    </submittedName>
</protein>
<gene>
    <name evidence="6" type="ORF">WMO46_12785</name>
</gene>
<dbReference type="EMBL" id="JBBMFL010000017">
    <property type="protein sequence ID" value="MEQ2545820.1"/>
    <property type="molecule type" value="Genomic_DNA"/>
</dbReference>
<dbReference type="InterPro" id="IPR036412">
    <property type="entry name" value="HAD-like_sf"/>
</dbReference>
<dbReference type="Pfam" id="PF13419">
    <property type="entry name" value="HAD_2"/>
    <property type="match status" value="1"/>
</dbReference>
<dbReference type="PANTHER" id="PTHR46193:SF18">
    <property type="entry name" value="HEXITOL PHOSPHATASE B"/>
    <property type="match status" value="1"/>
</dbReference>